<keyword evidence="1" id="KW-1185">Reference proteome</keyword>
<dbReference type="Bgee" id="FBgn0243677">
    <property type="expression patterns" value="Expressed in female reproductive system and 1 other cell type or tissue"/>
</dbReference>
<gene>
    <name evidence="2" type="primary">LOC6901128</name>
</gene>
<dbReference type="InParanoid" id="B5DNX8"/>
<dbReference type="GeneID" id="6901128"/>
<accession>B5DNX8</accession>
<dbReference type="AlphaFoldDB" id="B5DNX8"/>
<protein>
    <submittedName>
        <fullName evidence="2">Uncharacterized protein</fullName>
    </submittedName>
</protein>
<evidence type="ECO:0000313" key="2">
    <source>
        <dbReference type="RefSeq" id="XP_002134603.2"/>
    </source>
</evidence>
<organism evidence="1 2">
    <name type="scientific">Drosophila pseudoobscura pseudoobscura</name>
    <name type="common">Fruit fly</name>
    <dbReference type="NCBI Taxonomy" id="46245"/>
    <lineage>
        <taxon>Eukaryota</taxon>
        <taxon>Metazoa</taxon>
        <taxon>Ecdysozoa</taxon>
        <taxon>Arthropoda</taxon>
        <taxon>Hexapoda</taxon>
        <taxon>Insecta</taxon>
        <taxon>Pterygota</taxon>
        <taxon>Neoptera</taxon>
        <taxon>Endopterygota</taxon>
        <taxon>Diptera</taxon>
        <taxon>Brachycera</taxon>
        <taxon>Muscomorpha</taxon>
        <taxon>Ephydroidea</taxon>
        <taxon>Drosophilidae</taxon>
        <taxon>Drosophila</taxon>
        <taxon>Sophophora</taxon>
    </lineage>
</organism>
<accession>A0A6I8UZZ0</accession>
<proteinExistence type="predicted"/>
<dbReference type="KEGG" id="dpo:6901128"/>
<name>B5DNX8_DROPS</name>
<dbReference type="RefSeq" id="XP_002134603.2">
    <property type="nucleotide sequence ID" value="XM_002134567.3"/>
</dbReference>
<sequence>MSGQVVVTLVAALCVLLPMAWCMPSQISRQEATTTTSARREIIKDFMARVQALIIELMEKLKALSALG</sequence>
<evidence type="ECO:0000313" key="1">
    <source>
        <dbReference type="Proteomes" id="UP000001819"/>
    </source>
</evidence>
<reference evidence="2" key="1">
    <citation type="submission" date="2025-08" db="UniProtKB">
        <authorList>
            <consortium name="RefSeq"/>
        </authorList>
    </citation>
    <scope>IDENTIFICATION</scope>
    <source>
        <strain evidence="2">MV-25-SWS-2005</strain>
        <tissue evidence="2">Whole body</tissue>
    </source>
</reference>
<dbReference type="HOGENOM" id="CLU_2815190_0_0_1"/>
<dbReference type="Proteomes" id="UP000001819">
    <property type="component" value="Chromosome X"/>
</dbReference>